<comment type="caution">
    <text evidence="1">The sequence shown here is derived from an EMBL/GenBank/DDBJ whole genome shotgun (WGS) entry which is preliminary data.</text>
</comment>
<dbReference type="EMBL" id="JAPDPJ010000109">
    <property type="protein sequence ID" value="MCW3789421.1"/>
    <property type="molecule type" value="Genomic_DNA"/>
</dbReference>
<keyword evidence="2" id="KW-1185">Reference proteome</keyword>
<protein>
    <recommendedName>
        <fullName evidence="3">DUF1794 domain-containing protein</fullName>
    </recommendedName>
</protein>
<evidence type="ECO:0008006" key="3">
    <source>
        <dbReference type="Google" id="ProtNLM"/>
    </source>
</evidence>
<accession>A0AAE3SHH8</accession>
<dbReference type="Proteomes" id="UP001209229">
    <property type="component" value="Unassembled WGS sequence"/>
</dbReference>
<organism evidence="1 2">
    <name type="scientific">Plebeiibacterium sediminum</name>
    <dbReference type="NCBI Taxonomy" id="2992112"/>
    <lineage>
        <taxon>Bacteria</taxon>
        <taxon>Pseudomonadati</taxon>
        <taxon>Bacteroidota</taxon>
        <taxon>Bacteroidia</taxon>
        <taxon>Marinilabiliales</taxon>
        <taxon>Marinilabiliaceae</taxon>
        <taxon>Plebeiibacterium</taxon>
    </lineage>
</organism>
<proteinExistence type="predicted"/>
<evidence type="ECO:0000313" key="1">
    <source>
        <dbReference type="EMBL" id="MCW3789421.1"/>
    </source>
</evidence>
<evidence type="ECO:0000313" key="2">
    <source>
        <dbReference type="Proteomes" id="UP001209229"/>
    </source>
</evidence>
<dbReference type="AlphaFoldDB" id="A0AAE3SHH8"/>
<sequence length="175" mass="20070">MKRIIFLFLGLILSFGISIAQTNPFEKISFIIGDWTGTGSGFGNNKSKIESSFHLVMDGQYLEIKNESKFEPTEKNPDGEHHIDNGFISFDKGSNSIVFRQFNNEGYFNKYVLNDSISDENTLVFETEYIENFVPNGKAKWTIKKINENEIETIFDVSFGKDYTCFGTNKLIRKQ</sequence>
<reference evidence="1" key="1">
    <citation type="submission" date="2022-10" db="EMBL/GenBank/DDBJ databases">
        <authorList>
            <person name="Yu W.X."/>
        </authorList>
    </citation>
    <scope>NUCLEOTIDE SEQUENCE</scope>
    <source>
        <strain evidence="1">AAT</strain>
    </source>
</reference>
<gene>
    <name evidence="1" type="ORF">OM075_23360</name>
</gene>
<name>A0AAE3SHH8_9BACT</name>
<dbReference type="RefSeq" id="WP_301192971.1">
    <property type="nucleotide sequence ID" value="NZ_JAPDPJ010000109.1"/>
</dbReference>